<keyword evidence="8" id="KW-1185">Reference proteome</keyword>
<name>A0ABW2C577_9PSEU</name>
<dbReference type="SUPFAM" id="SSF48498">
    <property type="entry name" value="Tetracyclin repressor-like, C-terminal domain"/>
    <property type="match status" value="1"/>
</dbReference>
<organism evidence="7 8">
    <name type="scientific">Haloechinothrix salitolerans</name>
    <dbReference type="NCBI Taxonomy" id="926830"/>
    <lineage>
        <taxon>Bacteria</taxon>
        <taxon>Bacillati</taxon>
        <taxon>Actinomycetota</taxon>
        <taxon>Actinomycetes</taxon>
        <taxon>Pseudonocardiales</taxon>
        <taxon>Pseudonocardiaceae</taxon>
        <taxon>Haloechinothrix</taxon>
    </lineage>
</organism>
<feature type="DNA-binding region" description="H-T-H motif" evidence="5">
    <location>
        <begin position="33"/>
        <end position="52"/>
    </location>
</feature>
<dbReference type="Pfam" id="PF13977">
    <property type="entry name" value="TetR_C_6"/>
    <property type="match status" value="1"/>
</dbReference>
<evidence type="ECO:0000313" key="7">
    <source>
        <dbReference type="EMBL" id="MFC6870203.1"/>
    </source>
</evidence>
<dbReference type="InterPro" id="IPR023772">
    <property type="entry name" value="DNA-bd_HTH_TetR-type_CS"/>
</dbReference>
<keyword evidence="2" id="KW-0805">Transcription regulation</keyword>
<dbReference type="InterPro" id="IPR036271">
    <property type="entry name" value="Tet_transcr_reg_TetR-rel_C_sf"/>
</dbReference>
<evidence type="ECO:0000256" key="5">
    <source>
        <dbReference type="PROSITE-ProRule" id="PRU00335"/>
    </source>
</evidence>
<feature type="domain" description="HTH tetR-type" evidence="6">
    <location>
        <begin position="10"/>
        <end position="70"/>
    </location>
</feature>
<dbReference type="RefSeq" id="WP_345400214.1">
    <property type="nucleotide sequence ID" value="NZ_BAABLA010000098.1"/>
</dbReference>
<dbReference type="PANTHER" id="PTHR47506:SF6">
    <property type="entry name" value="HTH-TYPE TRANSCRIPTIONAL REPRESSOR NEMR"/>
    <property type="match status" value="1"/>
</dbReference>
<dbReference type="EMBL" id="JBHSXX010000001">
    <property type="protein sequence ID" value="MFC6870203.1"/>
    <property type="molecule type" value="Genomic_DNA"/>
</dbReference>
<evidence type="ECO:0000256" key="1">
    <source>
        <dbReference type="ARBA" id="ARBA00022491"/>
    </source>
</evidence>
<accession>A0ABW2C577</accession>
<sequence length="200" mass="21502">MPRVSAEYLAARREHILAAAAARFARDGFHRTSMQDVIGEAGLSPGAVYRYFRSKDEIIIAISMDAIGSVQALVRDALRTHQPIADLVAGLPRAIAHLDQADVRMRLAVQAWGEALRNPDLAAALQDGLDGLRSALRERIVLGQRDGDVAERVDADAVGGVLLALVQGFILQRSWDPELSAETYGAAARDVVGGLLTRPS</sequence>
<dbReference type="PROSITE" id="PS50977">
    <property type="entry name" value="HTH_TETR_2"/>
    <property type="match status" value="1"/>
</dbReference>
<gene>
    <name evidence="7" type="ORF">ACFQGD_23995</name>
</gene>
<dbReference type="InterPro" id="IPR001647">
    <property type="entry name" value="HTH_TetR"/>
</dbReference>
<keyword evidence="4" id="KW-0804">Transcription</keyword>
<evidence type="ECO:0000256" key="2">
    <source>
        <dbReference type="ARBA" id="ARBA00023015"/>
    </source>
</evidence>
<dbReference type="InterPro" id="IPR009057">
    <property type="entry name" value="Homeodomain-like_sf"/>
</dbReference>
<protein>
    <submittedName>
        <fullName evidence="7">TetR/AcrR family transcriptional regulator</fullName>
    </submittedName>
</protein>
<dbReference type="PANTHER" id="PTHR47506">
    <property type="entry name" value="TRANSCRIPTIONAL REGULATORY PROTEIN"/>
    <property type="match status" value="1"/>
</dbReference>
<dbReference type="InterPro" id="IPR039538">
    <property type="entry name" value="BetI_C"/>
</dbReference>
<proteinExistence type="predicted"/>
<comment type="caution">
    <text evidence="7">The sequence shown here is derived from an EMBL/GenBank/DDBJ whole genome shotgun (WGS) entry which is preliminary data.</text>
</comment>
<keyword evidence="1" id="KW-0678">Repressor</keyword>
<keyword evidence="3 5" id="KW-0238">DNA-binding</keyword>
<evidence type="ECO:0000256" key="3">
    <source>
        <dbReference type="ARBA" id="ARBA00023125"/>
    </source>
</evidence>
<dbReference type="PRINTS" id="PR00455">
    <property type="entry name" value="HTHTETR"/>
</dbReference>
<dbReference type="PROSITE" id="PS01081">
    <property type="entry name" value="HTH_TETR_1"/>
    <property type="match status" value="1"/>
</dbReference>
<dbReference type="SUPFAM" id="SSF46689">
    <property type="entry name" value="Homeodomain-like"/>
    <property type="match status" value="1"/>
</dbReference>
<dbReference type="Gene3D" id="1.10.357.10">
    <property type="entry name" value="Tetracycline Repressor, domain 2"/>
    <property type="match status" value="1"/>
</dbReference>
<dbReference type="Pfam" id="PF00440">
    <property type="entry name" value="TetR_N"/>
    <property type="match status" value="1"/>
</dbReference>
<evidence type="ECO:0000256" key="4">
    <source>
        <dbReference type="ARBA" id="ARBA00023163"/>
    </source>
</evidence>
<evidence type="ECO:0000259" key="6">
    <source>
        <dbReference type="PROSITE" id="PS50977"/>
    </source>
</evidence>
<evidence type="ECO:0000313" key="8">
    <source>
        <dbReference type="Proteomes" id="UP001596337"/>
    </source>
</evidence>
<reference evidence="8" key="1">
    <citation type="journal article" date="2019" name="Int. J. Syst. Evol. Microbiol.">
        <title>The Global Catalogue of Microorganisms (GCM) 10K type strain sequencing project: providing services to taxonomists for standard genome sequencing and annotation.</title>
        <authorList>
            <consortium name="The Broad Institute Genomics Platform"/>
            <consortium name="The Broad Institute Genome Sequencing Center for Infectious Disease"/>
            <person name="Wu L."/>
            <person name="Ma J."/>
        </authorList>
    </citation>
    <scope>NUCLEOTIDE SEQUENCE [LARGE SCALE GENOMIC DNA]</scope>
    <source>
        <strain evidence="8">KCTC 32255</strain>
    </source>
</reference>
<dbReference type="Proteomes" id="UP001596337">
    <property type="component" value="Unassembled WGS sequence"/>
</dbReference>